<feature type="transmembrane region" description="Helical" evidence="1">
    <location>
        <begin position="119"/>
        <end position="139"/>
    </location>
</feature>
<feature type="transmembrane region" description="Helical" evidence="1">
    <location>
        <begin position="341"/>
        <end position="358"/>
    </location>
</feature>
<accession>A0AA96ZW42</accession>
<feature type="transmembrane region" description="Helical" evidence="1">
    <location>
        <begin position="225"/>
        <end position="248"/>
    </location>
</feature>
<dbReference type="AlphaFoldDB" id="A0AA96ZW42"/>
<dbReference type="EMBL" id="CP131060">
    <property type="protein sequence ID" value="WNY25522.1"/>
    <property type="molecule type" value="Genomic_DNA"/>
</dbReference>
<protein>
    <submittedName>
        <fullName evidence="2">Uncharacterized protein</fullName>
    </submittedName>
</protein>
<gene>
    <name evidence="2" type="ORF">MsAc7_10740</name>
</gene>
<keyword evidence="1" id="KW-0472">Membrane</keyword>
<dbReference type="Proteomes" id="UP001303587">
    <property type="component" value="Chromosome"/>
</dbReference>
<keyword evidence="1" id="KW-1133">Transmembrane helix</keyword>
<reference evidence="2 3" key="1">
    <citation type="submission" date="2023-07" db="EMBL/GenBank/DDBJ databases">
        <title>Closed genoem sequence of Methanosarcinaceae archaeon Ac7.</title>
        <authorList>
            <person name="Poehlein A."/>
            <person name="Protasov E."/>
            <person name="Platt K."/>
            <person name="Reeh H."/>
            <person name="Daniel R."/>
            <person name="Brune A."/>
        </authorList>
    </citation>
    <scope>NUCLEOTIDE SEQUENCE [LARGE SCALE GENOMIC DNA]</scope>
    <source>
        <strain evidence="2 3">Ac7</strain>
    </source>
</reference>
<sequence length="359" mass="41304">MVTPHVFDAVKTKFRKTSISVWDCVFLCTFPLLFLIAVTGLSNLTLAGLIGSAFSLAAFYFLVFLFAGIFYISFRNMFHYGQNVLFHGIIFFIYATAFIDSIVFNLYLNREPVGFLMNLALMIWVLFFYFTAINVLNLISDKSELGMLVFGKISEISSSFKQKTGVIAASIAMLTFTFLSLFYSMTDIGIYPVYIFESAGTFTAVTVFLYLAYRLFFKKPLTSRAIAYFPVSLFMLILNFAAFLSFGARTGILRFIPSPATIFAETMPFLATHWVSFLFMCLMNVFFYMLWVWLGWKSYSFVKKRWLRLTSNQIGLFELIYKKEKYLVCLVDSSFFQRKEIRVATILLVLIMAEMSIFS</sequence>
<feature type="transmembrane region" description="Helical" evidence="1">
    <location>
        <begin position="47"/>
        <end position="72"/>
    </location>
</feature>
<keyword evidence="1" id="KW-0812">Transmembrane</keyword>
<evidence type="ECO:0000256" key="1">
    <source>
        <dbReference type="SAM" id="Phobius"/>
    </source>
</evidence>
<name>A0AA96ZW42_9EURY</name>
<organism evidence="2 3">
    <name type="scientific">Methanolapillus millepedarum</name>
    <dbReference type="NCBI Taxonomy" id="3028296"/>
    <lineage>
        <taxon>Archaea</taxon>
        <taxon>Methanobacteriati</taxon>
        <taxon>Methanobacteriota</taxon>
        <taxon>Stenosarchaea group</taxon>
        <taxon>Methanomicrobia</taxon>
        <taxon>Methanosarcinales</taxon>
        <taxon>Methanosarcinaceae</taxon>
        <taxon>Methanolapillus</taxon>
    </lineage>
</organism>
<feature type="transmembrane region" description="Helical" evidence="1">
    <location>
        <begin position="21"/>
        <end position="41"/>
    </location>
</feature>
<keyword evidence="3" id="KW-1185">Reference proteome</keyword>
<feature type="transmembrane region" description="Helical" evidence="1">
    <location>
        <begin position="84"/>
        <end position="107"/>
    </location>
</feature>
<evidence type="ECO:0000313" key="3">
    <source>
        <dbReference type="Proteomes" id="UP001303587"/>
    </source>
</evidence>
<proteinExistence type="predicted"/>
<feature type="transmembrane region" description="Helical" evidence="1">
    <location>
        <begin position="191"/>
        <end position="213"/>
    </location>
</feature>
<dbReference type="RefSeq" id="WP_338101886.1">
    <property type="nucleotide sequence ID" value="NZ_CP131060.1"/>
</dbReference>
<dbReference type="GeneID" id="89230180"/>
<evidence type="ECO:0000313" key="2">
    <source>
        <dbReference type="EMBL" id="WNY25522.1"/>
    </source>
</evidence>
<feature type="transmembrane region" description="Helical" evidence="1">
    <location>
        <begin position="274"/>
        <end position="296"/>
    </location>
</feature>
<feature type="transmembrane region" description="Helical" evidence="1">
    <location>
        <begin position="166"/>
        <end position="185"/>
    </location>
</feature>